<dbReference type="AlphaFoldDB" id="A0A0U3GG08"/>
<gene>
    <name evidence="2" type="ORF">AT705_03280</name>
</gene>
<keyword evidence="1" id="KW-1133">Transmembrane helix</keyword>
<proteinExistence type="predicted"/>
<dbReference type="EMBL" id="CP013611">
    <property type="protein sequence ID" value="ALU42043.1"/>
    <property type="molecule type" value="Genomic_DNA"/>
</dbReference>
<name>A0A0U3GG08_9GAMM</name>
<accession>A0A0U3GG08</accession>
<feature type="transmembrane region" description="Helical" evidence="1">
    <location>
        <begin position="64"/>
        <end position="84"/>
    </location>
</feature>
<evidence type="ECO:0000313" key="3">
    <source>
        <dbReference type="Proteomes" id="UP000069015"/>
    </source>
</evidence>
<keyword evidence="1" id="KW-0472">Membrane</keyword>
<reference evidence="2 3" key="1">
    <citation type="submission" date="2015-12" db="EMBL/GenBank/DDBJ databases">
        <title>Complete genome sequence of Pseudoalteromonas rubra SCSIO 6842, harboring a conjugative plasmid.</title>
        <authorList>
            <person name="Li B."/>
            <person name="Wang X."/>
        </authorList>
    </citation>
    <scope>NUCLEOTIDE SEQUENCE [LARGE SCALE GENOMIC DNA]</scope>
    <source>
        <strain evidence="2 3">SCSIO 6842</strain>
    </source>
</reference>
<dbReference type="Proteomes" id="UP000069015">
    <property type="component" value="Chromosome 1"/>
</dbReference>
<evidence type="ECO:0000313" key="2">
    <source>
        <dbReference type="EMBL" id="ALU42043.1"/>
    </source>
</evidence>
<feature type="transmembrane region" description="Helical" evidence="1">
    <location>
        <begin position="12"/>
        <end position="31"/>
    </location>
</feature>
<protein>
    <submittedName>
        <fullName evidence="2">Uncharacterized protein</fullName>
    </submittedName>
</protein>
<keyword evidence="1" id="KW-0812">Transmembrane</keyword>
<dbReference type="KEGG" id="prr:AT705_03280"/>
<organism evidence="2 3">
    <name type="scientific">Pseudoalteromonas rubra</name>
    <dbReference type="NCBI Taxonomy" id="43658"/>
    <lineage>
        <taxon>Bacteria</taxon>
        <taxon>Pseudomonadati</taxon>
        <taxon>Pseudomonadota</taxon>
        <taxon>Gammaproteobacteria</taxon>
        <taxon>Alteromonadales</taxon>
        <taxon>Pseudoalteromonadaceae</taxon>
        <taxon>Pseudoalteromonas</taxon>
    </lineage>
</organism>
<sequence length="124" mass="13919">MTKQVVIHSSLWVIFSFFYLSGLQAALVLAIDGQTYPSIWITLLYTFAFNLLVGHIITKYEKLLPMIASVVIAAFGVVGFGCYFTERLAGYSNELIIGLTLSLPFATFIVREFKLKNQDKAQQD</sequence>
<dbReference type="RefSeq" id="WP_058795480.1">
    <property type="nucleotide sequence ID" value="NZ_CP013611.1"/>
</dbReference>
<feature type="transmembrane region" description="Helical" evidence="1">
    <location>
        <begin position="90"/>
        <end position="110"/>
    </location>
</feature>
<evidence type="ECO:0000256" key="1">
    <source>
        <dbReference type="SAM" id="Phobius"/>
    </source>
</evidence>
<feature type="transmembrane region" description="Helical" evidence="1">
    <location>
        <begin position="37"/>
        <end position="57"/>
    </location>
</feature>